<organism evidence="1 2">
    <name type="scientific">Muricoccus vinaceus</name>
    <dbReference type="NCBI Taxonomy" id="424704"/>
    <lineage>
        <taxon>Bacteria</taxon>
        <taxon>Pseudomonadati</taxon>
        <taxon>Pseudomonadota</taxon>
        <taxon>Alphaproteobacteria</taxon>
        <taxon>Acetobacterales</taxon>
        <taxon>Roseomonadaceae</taxon>
        <taxon>Muricoccus</taxon>
    </lineage>
</organism>
<gene>
    <name evidence="1" type="ORF">ACFFIC_17110</name>
</gene>
<evidence type="ECO:0000313" key="2">
    <source>
        <dbReference type="Proteomes" id="UP001589789"/>
    </source>
</evidence>
<proteinExistence type="predicted"/>
<protein>
    <submittedName>
        <fullName evidence="1">Uncharacterized protein</fullName>
    </submittedName>
</protein>
<accession>A0ABV6IUG0</accession>
<dbReference type="RefSeq" id="WP_377052513.1">
    <property type="nucleotide sequence ID" value="NZ_JBHLVZ010000058.1"/>
</dbReference>
<comment type="caution">
    <text evidence="1">The sequence shown here is derived from an EMBL/GenBank/DDBJ whole genome shotgun (WGS) entry which is preliminary data.</text>
</comment>
<sequence length="84" mass="9222">MPDAWNQPRPSQLHEAVAQALETMLSRPEYLSDQGEMLRLLREQLSTILTEAPIQGDVVNAVAIRAQLATVIDAEIAKLAARVS</sequence>
<dbReference type="Proteomes" id="UP001589789">
    <property type="component" value="Unassembled WGS sequence"/>
</dbReference>
<evidence type="ECO:0000313" key="1">
    <source>
        <dbReference type="EMBL" id="MFC0387249.1"/>
    </source>
</evidence>
<name>A0ABV6IUG0_9PROT</name>
<reference evidence="1 2" key="1">
    <citation type="submission" date="2024-09" db="EMBL/GenBank/DDBJ databases">
        <authorList>
            <person name="Sun Q."/>
            <person name="Mori K."/>
        </authorList>
    </citation>
    <scope>NUCLEOTIDE SEQUENCE [LARGE SCALE GENOMIC DNA]</scope>
    <source>
        <strain evidence="1 2">CCM 7468</strain>
    </source>
</reference>
<dbReference type="EMBL" id="JBHLVZ010000058">
    <property type="protein sequence ID" value="MFC0387249.1"/>
    <property type="molecule type" value="Genomic_DNA"/>
</dbReference>
<keyword evidence="2" id="KW-1185">Reference proteome</keyword>